<gene>
    <name evidence="2" type="ORF">SAMN04488059_11699</name>
    <name evidence="1" type="ORF">WH91_22060</name>
</gene>
<name>A0A0F5PQU5_9HYPH</name>
<sequence>MAMTMNPMMRRRQAIAVRAVALMTLAIILFTPKIELAAFNAPAIMSLSLLQSSLRLSIER</sequence>
<dbReference type="Proteomes" id="UP000182258">
    <property type="component" value="Unassembled WGS sequence"/>
</dbReference>
<reference evidence="1 3" key="1">
    <citation type="submission" date="2015-03" db="EMBL/GenBank/DDBJ databases">
        <authorList>
            <person name="Lepp D."/>
            <person name="Hassan Y.I."/>
            <person name="Li X.-Z."/>
            <person name="Zhou T."/>
        </authorList>
    </citation>
    <scope>NUCLEOTIDE SEQUENCE [LARGE SCALE GENOMIC DNA]</scope>
    <source>
        <strain evidence="1 3">Cr7-05</strain>
    </source>
</reference>
<dbReference type="AlphaFoldDB" id="A0A0F5PQU5"/>
<evidence type="ECO:0000313" key="1">
    <source>
        <dbReference type="EMBL" id="KKC31018.1"/>
    </source>
</evidence>
<dbReference type="PATRIC" id="fig|728005.3.peg.2889"/>
<dbReference type="EMBL" id="FOMB01000016">
    <property type="protein sequence ID" value="SFC98583.1"/>
    <property type="molecule type" value="Genomic_DNA"/>
</dbReference>
<accession>A0A0F5PQU5</accession>
<dbReference type="Proteomes" id="UP000033519">
    <property type="component" value="Unassembled WGS sequence"/>
</dbReference>
<dbReference type="EMBL" id="LAPV01000238">
    <property type="protein sequence ID" value="KKC31018.1"/>
    <property type="molecule type" value="Genomic_DNA"/>
</dbReference>
<dbReference type="STRING" id="728005.SAMN04488059_11699"/>
<protein>
    <submittedName>
        <fullName evidence="2">Uncharacterized protein</fullName>
    </submittedName>
</protein>
<reference evidence="2 4" key="2">
    <citation type="submission" date="2016-10" db="EMBL/GenBank/DDBJ databases">
        <authorList>
            <person name="de Groot N.N."/>
        </authorList>
    </citation>
    <scope>NUCLEOTIDE SEQUENCE [LARGE SCALE GENOMIC DNA]</scope>
    <source>
        <strain evidence="2 4">CGMCC 1.10210</strain>
    </source>
</reference>
<organism evidence="2 4">
    <name type="scientific">Devosia psychrophila</name>
    <dbReference type="NCBI Taxonomy" id="728005"/>
    <lineage>
        <taxon>Bacteria</taxon>
        <taxon>Pseudomonadati</taxon>
        <taxon>Pseudomonadota</taxon>
        <taxon>Alphaproteobacteria</taxon>
        <taxon>Hyphomicrobiales</taxon>
        <taxon>Devosiaceae</taxon>
        <taxon>Devosia</taxon>
    </lineage>
</organism>
<keyword evidence="3" id="KW-1185">Reference proteome</keyword>
<evidence type="ECO:0000313" key="4">
    <source>
        <dbReference type="Proteomes" id="UP000182258"/>
    </source>
</evidence>
<evidence type="ECO:0000313" key="2">
    <source>
        <dbReference type="EMBL" id="SFC98583.1"/>
    </source>
</evidence>
<evidence type="ECO:0000313" key="3">
    <source>
        <dbReference type="Proteomes" id="UP000033519"/>
    </source>
</evidence>
<proteinExistence type="predicted"/>